<evidence type="ECO:0000259" key="13">
    <source>
        <dbReference type="PROSITE" id="PS50885"/>
    </source>
</evidence>
<dbReference type="PROSITE" id="PS50885">
    <property type="entry name" value="HAMP"/>
    <property type="match status" value="1"/>
</dbReference>
<dbReference type="InterPro" id="IPR005467">
    <property type="entry name" value="His_kinase_dom"/>
</dbReference>
<dbReference type="PRINTS" id="PR00344">
    <property type="entry name" value="BCTRLSENSOR"/>
</dbReference>
<dbReference type="PROSITE" id="PS50109">
    <property type="entry name" value="HIS_KIN"/>
    <property type="match status" value="1"/>
</dbReference>
<proteinExistence type="predicted"/>
<dbReference type="Gene3D" id="6.10.340.10">
    <property type="match status" value="1"/>
</dbReference>
<keyword evidence="5" id="KW-0808">Transferase</keyword>
<dbReference type="Gene3D" id="1.10.287.130">
    <property type="match status" value="1"/>
</dbReference>
<dbReference type="InterPro" id="IPR003660">
    <property type="entry name" value="HAMP_dom"/>
</dbReference>
<dbReference type="InterPro" id="IPR003661">
    <property type="entry name" value="HisK_dim/P_dom"/>
</dbReference>
<evidence type="ECO:0000256" key="5">
    <source>
        <dbReference type="ARBA" id="ARBA00022679"/>
    </source>
</evidence>
<dbReference type="PANTHER" id="PTHR45436">
    <property type="entry name" value="SENSOR HISTIDINE KINASE YKOH"/>
    <property type="match status" value="1"/>
</dbReference>
<dbReference type="InterPro" id="IPR036890">
    <property type="entry name" value="HATPase_C_sf"/>
</dbReference>
<comment type="caution">
    <text evidence="14">The sequence shown here is derived from an EMBL/GenBank/DDBJ whole genome shotgun (WGS) entry which is preliminary data.</text>
</comment>
<dbReference type="Pfam" id="PF00672">
    <property type="entry name" value="HAMP"/>
    <property type="match status" value="1"/>
</dbReference>
<feature type="domain" description="Histidine kinase" evidence="12">
    <location>
        <begin position="230"/>
        <end position="434"/>
    </location>
</feature>
<keyword evidence="7 14" id="KW-0418">Kinase</keyword>
<evidence type="ECO:0000256" key="3">
    <source>
        <dbReference type="ARBA" id="ARBA00012438"/>
    </source>
</evidence>
<sequence length="434" mass="47623">MASKGRLYRRRLRARIIVSFVLLGTGLTAAFALATLLLRSNIENDLIDSWLASEAKNFVEFKRENPDPNAPFSLSRQIEIIARSPRTITNLPFAWQRLETGVYEMVDEDVVGEPRPYKLAVYRGDDIISFLRYDFSQEQLSQRNLVYALLATLVVFSILAALLGLWASRRVMQPVSDLATRLQGFSEGGQPEPLAPHFADDEVGQLAAALDDYSERLTALVRRDREFNADVSHELRTPLAVIRGATELLQAAPDLDPKSATRLKRIERAVTQCTDLIEALLTLSRSERGHGAADLRRIIGQIVEAQRLAMRGKAVELVVEDGPQVVIDAPESVLSVALGNLIGNAVKYTGQGEVRIRISRDAVAITDSGPGIAAEDAEHLFERGVRGKGSEGSKGAGIGLAIVTRLCELYGWEARLAPRGDGEEGAVATLRFSR</sequence>
<dbReference type="SMART" id="SM00387">
    <property type="entry name" value="HATPase_c"/>
    <property type="match status" value="1"/>
</dbReference>
<evidence type="ECO:0000256" key="10">
    <source>
        <dbReference type="ARBA" id="ARBA00023136"/>
    </source>
</evidence>
<evidence type="ECO:0000313" key="15">
    <source>
        <dbReference type="Proteomes" id="UP001431449"/>
    </source>
</evidence>
<feature type="transmembrane region" description="Helical" evidence="11">
    <location>
        <begin position="145"/>
        <end position="166"/>
    </location>
</feature>
<dbReference type="SUPFAM" id="SSF47384">
    <property type="entry name" value="Homodimeric domain of signal transducing histidine kinase"/>
    <property type="match status" value="1"/>
</dbReference>
<dbReference type="SUPFAM" id="SSF55874">
    <property type="entry name" value="ATPase domain of HSP90 chaperone/DNA topoisomerase II/histidine kinase"/>
    <property type="match status" value="1"/>
</dbReference>
<evidence type="ECO:0000256" key="6">
    <source>
        <dbReference type="ARBA" id="ARBA00022692"/>
    </source>
</evidence>
<evidence type="ECO:0000256" key="1">
    <source>
        <dbReference type="ARBA" id="ARBA00000085"/>
    </source>
</evidence>
<dbReference type="Proteomes" id="UP001431449">
    <property type="component" value="Unassembled WGS sequence"/>
</dbReference>
<keyword evidence="9" id="KW-0902">Two-component regulatory system</keyword>
<dbReference type="CDD" id="cd00075">
    <property type="entry name" value="HATPase"/>
    <property type="match status" value="1"/>
</dbReference>
<dbReference type="Pfam" id="PF00512">
    <property type="entry name" value="HisKA"/>
    <property type="match status" value="1"/>
</dbReference>
<dbReference type="EC" id="2.7.13.3" evidence="3"/>
<comment type="subcellular location">
    <subcellularLocation>
        <location evidence="2">Membrane</location>
    </subcellularLocation>
</comment>
<dbReference type="Gene3D" id="3.30.565.10">
    <property type="entry name" value="Histidine kinase-like ATPase, C-terminal domain"/>
    <property type="match status" value="1"/>
</dbReference>
<evidence type="ECO:0000256" key="11">
    <source>
        <dbReference type="SAM" id="Phobius"/>
    </source>
</evidence>
<feature type="domain" description="HAMP" evidence="13">
    <location>
        <begin position="169"/>
        <end position="222"/>
    </location>
</feature>
<dbReference type="Pfam" id="PF02518">
    <property type="entry name" value="HATPase_c"/>
    <property type="match status" value="1"/>
</dbReference>
<protein>
    <recommendedName>
        <fullName evidence="3">histidine kinase</fullName>
        <ecNumber evidence="3">2.7.13.3</ecNumber>
    </recommendedName>
</protein>
<dbReference type="InterPro" id="IPR050428">
    <property type="entry name" value="TCS_sensor_his_kinase"/>
</dbReference>
<gene>
    <name evidence="14" type="ORF">M0G41_17750</name>
</gene>
<dbReference type="EMBL" id="JALNMH010000019">
    <property type="protein sequence ID" value="MCK7595503.1"/>
    <property type="molecule type" value="Genomic_DNA"/>
</dbReference>
<evidence type="ECO:0000256" key="8">
    <source>
        <dbReference type="ARBA" id="ARBA00022989"/>
    </source>
</evidence>
<dbReference type="SMART" id="SM00304">
    <property type="entry name" value="HAMP"/>
    <property type="match status" value="1"/>
</dbReference>
<accession>A0ABT0GLS8</accession>
<dbReference type="InterPro" id="IPR003594">
    <property type="entry name" value="HATPase_dom"/>
</dbReference>
<evidence type="ECO:0000256" key="2">
    <source>
        <dbReference type="ARBA" id="ARBA00004370"/>
    </source>
</evidence>
<dbReference type="InterPro" id="IPR004358">
    <property type="entry name" value="Sig_transdc_His_kin-like_C"/>
</dbReference>
<evidence type="ECO:0000259" key="12">
    <source>
        <dbReference type="PROSITE" id="PS50109"/>
    </source>
</evidence>
<reference evidence="14" key="1">
    <citation type="submission" date="2022-04" db="EMBL/GenBank/DDBJ databases">
        <title>Lysobacter sp. CAU 1642 isolated from sea sand.</title>
        <authorList>
            <person name="Kim W."/>
        </authorList>
    </citation>
    <scope>NUCLEOTIDE SEQUENCE</scope>
    <source>
        <strain evidence="14">CAU 1642</strain>
    </source>
</reference>
<keyword evidence="10 11" id="KW-0472">Membrane</keyword>
<name>A0ABT0GLS8_9GAMM</name>
<organism evidence="14 15">
    <name type="scientific">Pseudomarimonas salicorniae</name>
    <dbReference type="NCBI Taxonomy" id="2933270"/>
    <lineage>
        <taxon>Bacteria</taxon>
        <taxon>Pseudomonadati</taxon>
        <taxon>Pseudomonadota</taxon>
        <taxon>Gammaproteobacteria</taxon>
        <taxon>Lysobacterales</taxon>
        <taxon>Lysobacteraceae</taxon>
        <taxon>Pseudomarimonas</taxon>
    </lineage>
</organism>
<keyword evidence="8 11" id="KW-1133">Transmembrane helix</keyword>
<evidence type="ECO:0000256" key="4">
    <source>
        <dbReference type="ARBA" id="ARBA00022553"/>
    </source>
</evidence>
<keyword evidence="6 11" id="KW-0812">Transmembrane</keyword>
<evidence type="ECO:0000256" key="9">
    <source>
        <dbReference type="ARBA" id="ARBA00023012"/>
    </source>
</evidence>
<keyword evidence="15" id="KW-1185">Reference proteome</keyword>
<dbReference type="SMART" id="SM00388">
    <property type="entry name" value="HisKA"/>
    <property type="match status" value="1"/>
</dbReference>
<dbReference type="PANTHER" id="PTHR45436:SF16">
    <property type="entry name" value="HISTIDINE KINASE"/>
    <property type="match status" value="1"/>
</dbReference>
<dbReference type="InterPro" id="IPR036097">
    <property type="entry name" value="HisK_dim/P_sf"/>
</dbReference>
<dbReference type="GO" id="GO:0016301">
    <property type="term" value="F:kinase activity"/>
    <property type="evidence" value="ECO:0007669"/>
    <property type="project" value="UniProtKB-KW"/>
</dbReference>
<dbReference type="RefSeq" id="WP_248211499.1">
    <property type="nucleotide sequence ID" value="NZ_JALNMH010000019.1"/>
</dbReference>
<comment type="catalytic activity">
    <reaction evidence="1">
        <text>ATP + protein L-histidine = ADP + protein N-phospho-L-histidine.</text>
        <dbReference type="EC" id="2.7.13.3"/>
    </reaction>
</comment>
<evidence type="ECO:0000313" key="14">
    <source>
        <dbReference type="EMBL" id="MCK7595503.1"/>
    </source>
</evidence>
<keyword evidence="4" id="KW-0597">Phosphoprotein</keyword>
<dbReference type="CDD" id="cd00082">
    <property type="entry name" value="HisKA"/>
    <property type="match status" value="1"/>
</dbReference>
<evidence type="ECO:0000256" key="7">
    <source>
        <dbReference type="ARBA" id="ARBA00022777"/>
    </source>
</evidence>